<evidence type="ECO:0000256" key="6">
    <source>
        <dbReference type="ARBA" id="ARBA00022826"/>
    </source>
</evidence>
<reference evidence="17" key="1">
    <citation type="submission" date="2015-02" db="EMBL/GenBank/DDBJ databases">
        <title>Genome sequencing for Strongylocentrotus purpuratus.</title>
        <authorList>
            <person name="Murali S."/>
            <person name="Liu Y."/>
            <person name="Vee V."/>
            <person name="English A."/>
            <person name="Wang M."/>
            <person name="Skinner E."/>
            <person name="Han Y."/>
            <person name="Muzny D.M."/>
            <person name="Worley K.C."/>
            <person name="Gibbs R.A."/>
        </authorList>
    </citation>
    <scope>NUCLEOTIDE SEQUENCE</scope>
</reference>
<dbReference type="InterPro" id="IPR003280">
    <property type="entry name" value="2pore_dom_K_chnl"/>
</dbReference>
<dbReference type="PANTHER" id="PTHR11003:SF330">
    <property type="entry name" value="POTASSIUM CHANNEL DOMAIN-CONTAINING PROTEIN"/>
    <property type="match status" value="1"/>
</dbReference>
<dbReference type="AlphaFoldDB" id="A0A7M7RBT1"/>
<feature type="transmembrane region" description="Helical" evidence="14">
    <location>
        <begin position="211"/>
        <end position="228"/>
    </location>
</feature>
<keyword evidence="11 12" id="KW-0407">Ion channel</keyword>
<evidence type="ECO:0000256" key="12">
    <source>
        <dbReference type="RuleBase" id="RU003857"/>
    </source>
</evidence>
<reference evidence="16" key="2">
    <citation type="submission" date="2021-01" db="UniProtKB">
        <authorList>
            <consortium name="EnsemblMetazoa"/>
        </authorList>
    </citation>
    <scope>IDENTIFICATION</scope>
</reference>
<dbReference type="EnsemblMetazoa" id="XM_780228">
    <property type="protein sequence ID" value="XP_785321"/>
    <property type="gene ID" value="LOC580156"/>
</dbReference>
<dbReference type="SUPFAM" id="SSF81324">
    <property type="entry name" value="Voltage-gated potassium channels"/>
    <property type="match status" value="2"/>
</dbReference>
<dbReference type="PRINTS" id="PR01333">
    <property type="entry name" value="2POREKCHANEL"/>
</dbReference>
<dbReference type="GO" id="GO:0022841">
    <property type="term" value="F:potassium ion leak channel activity"/>
    <property type="evidence" value="ECO:0000318"/>
    <property type="project" value="GO_Central"/>
</dbReference>
<keyword evidence="9 12" id="KW-0406">Ion transport</keyword>
<dbReference type="Gene3D" id="1.10.287.70">
    <property type="match status" value="1"/>
</dbReference>
<evidence type="ECO:0000256" key="10">
    <source>
        <dbReference type="ARBA" id="ARBA00023136"/>
    </source>
</evidence>
<dbReference type="Pfam" id="PF07885">
    <property type="entry name" value="Ion_trans_2"/>
    <property type="match status" value="2"/>
</dbReference>
<evidence type="ECO:0000256" key="11">
    <source>
        <dbReference type="ARBA" id="ARBA00023303"/>
    </source>
</evidence>
<evidence type="ECO:0000256" key="1">
    <source>
        <dbReference type="ARBA" id="ARBA00004141"/>
    </source>
</evidence>
<feature type="region of interest" description="Disordered" evidence="13">
    <location>
        <begin position="295"/>
        <end position="314"/>
    </location>
</feature>
<keyword evidence="7" id="KW-0630">Potassium</keyword>
<dbReference type="GO" id="GO:0015271">
    <property type="term" value="F:outward rectifier potassium channel activity"/>
    <property type="evidence" value="ECO:0000318"/>
    <property type="project" value="GO_Central"/>
</dbReference>
<keyword evidence="5 12" id="KW-0812">Transmembrane</keyword>
<dbReference type="OMA" id="WDIPTSF"/>
<dbReference type="OrthoDB" id="297496at2759"/>
<evidence type="ECO:0000259" key="15">
    <source>
        <dbReference type="Pfam" id="PF07885"/>
    </source>
</evidence>
<evidence type="ECO:0000256" key="5">
    <source>
        <dbReference type="ARBA" id="ARBA00022692"/>
    </source>
</evidence>
<dbReference type="InterPro" id="IPR003092">
    <property type="entry name" value="2pore_dom_K_chnl_TASK"/>
</dbReference>
<sequence>MKEKKSTRAGIRKPVIRFIILIISMFLYLGLGAVIFNRLETDNNIASQRQLYNSLIEFMDDHRCVSNESLNDFFVHVDQAIQTSVVSITRQSRIRDPSALWDIPTSFFFTSTIVTTVGYGNFAPVTDGGRIFCSFYAFIGIPLTGWFLLTVGDALQVYWSKIRQYTHRLTVKIPYEFARRCGHFIIYTILILTILLLIPGAILMFTEGWDFHVAVYYCFITFSTIGFGDLVAGDVHQHSVVIWIMSIAHVIFLLMGLSIMSMALKGIGKSQKTSFKRAKMVVRVLVLKASRNKTKDHTPTTLPVDMNTLNKSQV</sequence>
<evidence type="ECO:0000313" key="17">
    <source>
        <dbReference type="Proteomes" id="UP000007110"/>
    </source>
</evidence>
<feature type="transmembrane region" description="Helical" evidence="14">
    <location>
        <begin position="240"/>
        <end position="264"/>
    </location>
</feature>
<feature type="transmembrane region" description="Helical" evidence="14">
    <location>
        <begin position="184"/>
        <end position="204"/>
    </location>
</feature>
<feature type="domain" description="Potassium channel" evidence="15">
    <location>
        <begin position="95"/>
        <end position="156"/>
    </location>
</feature>
<evidence type="ECO:0000256" key="3">
    <source>
        <dbReference type="ARBA" id="ARBA00022448"/>
    </source>
</evidence>
<dbReference type="GO" id="GO:0071805">
    <property type="term" value="P:potassium ion transmembrane transport"/>
    <property type="evidence" value="ECO:0000318"/>
    <property type="project" value="GO_Central"/>
</dbReference>
<evidence type="ECO:0000313" key="16">
    <source>
        <dbReference type="EnsemblMetazoa" id="XP_785321"/>
    </source>
</evidence>
<feature type="transmembrane region" description="Helical" evidence="14">
    <location>
        <begin position="15"/>
        <end position="36"/>
    </location>
</feature>
<dbReference type="PRINTS" id="PR01095">
    <property type="entry name" value="TASKCHANNEL"/>
</dbReference>
<proteinExistence type="inferred from homology"/>
<evidence type="ECO:0000256" key="2">
    <source>
        <dbReference type="ARBA" id="ARBA00006666"/>
    </source>
</evidence>
<keyword evidence="3 12" id="KW-0813">Transport</keyword>
<dbReference type="RefSeq" id="XP_785321.3">
    <property type="nucleotide sequence ID" value="XM_780228.5"/>
</dbReference>
<keyword evidence="4" id="KW-0633">Potassium transport</keyword>
<organism evidence="16 17">
    <name type="scientific">Strongylocentrotus purpuratus</name>
    <name type="common">Purple sea urchin</name>
    <dbReference type="NCBI Taxonomy" id="7668"/>
    <lineage>
        <taxon>Eukaryota</taxon>
        <taxon>Metazoa</taxon>
        <taxon>Echinodermata</taxon>
        <taxon>Eleutherozoa</taxon>
        <taxon>Echinozoa</taxon>
        <taxon>Echinoidea</taxon>
        <taxon>Euechinoidea</taxon>
        <taxon>Echinacea</taxon>
        <taxon>Camarodonta</taxon>
        <taxon>Echinidea</taxon>
        <taxon>Strongylocentrotidae</taxon>
        <taxon>Strongylocentrotus</taxon>
    </lineage>
</organism>
<feature type="domain" description="Potassium channel" evidence="15">
    <location>
        <begin position="192"/>
        <end position="268"/>
    </location>
</feature>
<feature type="transmembrane region" description="Helical" evidence="14">
    <location>
        <begin position="99"/>
        <end position="119"/>
    </location>
</feature>
<protein>
    <recommendedName>
        <fullName evidence="15">Potassium channel domain-containing protein</fullName>
    </recommendedName>
</protein>
<accession>A0A7M7RBT1</accession>
<evidence type="ECO:0000256" key="8">
    <source>
        <dbReference type="ARBA" id="ARBA00022989"/>
    </source>
</evidence>
<comment type="subcellular location">
    <subcellularLocation>
        <location evidence="1">Membrane</location>
        <topology evidence="1">Multi-pass membrane protein</topology>
    </subcellularLocation>
</comment>
<keyword evidence="10 14" id="KW-0472">Membrane</keyword>
<evidence type="ECO:0000256" key="7">
    <source>
        <dbReference type="ARBA" id="ARBA00022958"/>
    </source>
</evidence>
<dbReference type="InParanoid" id="A0A7M7RBT1"/>
<dbReference type="InterPro" id="IPR013099">
    <property type="entry name" value="K_chnl_dom"/>
</dbReference>
<dbReference type="GO" id="GO:0005886">
    <property type="term" value="C:plasma membrane"/>
    <property type="evidence" value="ECO:0000318"/>
    <property type="project" value="GO_Central"/>
</dbReference>
<keyword evidence="17" id="KW-1185">Reference proteome</keyword>
<dbReference type="Proteomes" id="UP000007110">
    <property type="component" value="Unassembled WGS sequence"/>
</dbReference>
<evidence type="ECO:0000256" key="4">
    <source>
        <dbReference type="ARBA" id="ARBA00022538"/>
    </source>
</evidence>
<dbReference type="PANTHER" id="PTHR11003">
    <property type="entry name" value="POTASSIUM CHANNEL, SUBFAMILY K"/>
    <property type="match status" value="1"/>
</dbReference>
<keyword evidence="8 14" id="KW-1133">Transmembrane helix</keyword>
<evidence type="ECO:0000256" key="9">
    <source>
        <dbReference type="ARBA" id="ARBA00023065"/>
    </source>
</evidence>
<evidence type="ECO:0000256" key="14">
    <source>
        <dbReference type="SAM" id="Phobius"/>
    </source>
</evidence>
<keyword evidence="6" id="KW-0631">Potassium channel</keyword>
<name>A0A7M7RBT1_STRPU</name>
<feature type="transmembrane region" description="Helical" evidence="14">
    <location>
        <begin position="131"/>
        <end position="149"/>
    </location>
</feature>
<dbReference type="GeneID" id="580156"/>
<evidence type="ECO:0000256" key="13">
    <source>
        <dbReference type="SAM" id="MobiDB-lite"/>
    </source>
</evidence>
<comment type="similarity">
    <text evidence="2 12">Belongs to the two pore domain potassium channel (TC 1.A.1.8) family.</text>
</comment>